<dbReference type="Proteomes" id="UP000051036">
    <property type="component" value="Unassembled WGS sequence"/>
</dbReference>
<keyword evidence="3" id="KW-1185">Reference proteome</keyword>
<organism evidence="2 3">
    <name type="scientific">Lactobacillus kalixensis DSM 16043</name>
    <dbReference type="NCBI Taxonomy" id="1423763"/>
    <lineage>
        <taxon>Bacteria</taxon>
        <taxon>Bacillati</taxon>
        <taxon>Bacillota</taxon>
        <taxon>Bacilli</taxon>
        <taxon>Lactobacillales</taxon>
        <taxon>Lactobacillaceae</taxon>
        <taxon>Lactobacillus</taxon>
    </lineage>
</organism>
<evidence type="ECO:0000313" key="3">
    <source>
        <dbReference type="Proteomes" id="UP000051036"/>
    </source>
</evidence>
<feature type="domain" description="S1 motif" evidence="1">
    <location>
        <begin position="6"/>
        <end position="72"/>
    </location>
</feature>
<reference evidence="2 3" key="1">
    <citation type="journal article" date="2015" name="Genome Announc.">
        <title>Expanding the biotechnology potential of lactobacilli through comparative genomics of 213 strains and associated genera.</title>
        <authorList>
            <person name="Sun Z."/>
            <person name="Harris H.M."/>
            <person name="McCann A."/>
            <person name="Guo C."/>
            <person name="Argimon S."/>
            <person name="Zhang W."/>
            <person name="Yang X."/>
            <person name="Jeffery I.B."/>
            <person name="Cooney J.C."/>
            <person name="Kagawa T.F."/>
            <person name="Liu W."/>
            <person name="Song Y."/>
            <person name="Salvetti E."/>
            <person name="Wrobel A."/>
            <person name="Rasinkangas P."/>
            <person name="Parkhill J."/>
            <person name="Rea M.C."/>
            <person name="O'Sullivan O."/>
            <person name="Ritari J."/>
            <person name="Douillard F.P."/>
            <person name="Paul Ross R."/>
            <person name="Yang R."/>
            <person name="Briner A.E."/>
            <person name="Felis G.E."/>
            <person name="de Vos W.M."/>
            <person name="Barrangou R."/>
            <person name="Klaenhammer T.R."/>
            <person name="Caufield P.W."/>
            <person name="Cui Y."/>
            <person name="Zhang H."/>
            <person name="O'Toole P.W."/>
        </authorList>
    </citation>
    <scope>NUCLEOTIDE SEQUENCE [LARGE SCALE GENOMIC DNA]</scope>
    <source>
        <strain evidence="2 3">DSM 16043</strain>
    </source>
</reference>
<sequence length="119" mass="13729">MKYQVGDRVNGVINNITDLGIFLTLPGRHSGLIHHNDFGNNWLRERQYRRVGDELRVVVVHNNKGKIGLSLMRVNDPMLVDHHNQFSKTKPEQFDEVLNKTSQDAKKEIARLKDVLSEN</sequence>
<dbReference type="SMART" id="SM00316">
    <property type="entry name" value="S1"/>
    <property type="match status" value="1"/>
</dbReference>
<dbReference type="GO" id="GO:0003676">
    <property type="term" value="F:nucleic acid binding"/>
    <property type="evidence" value="ECO:0007669"/>
    <property type="project" value="InterPro"/>
</dbReference>
<name>A0A0R1ULD1_9LACO</name>
<comment type="caution">
    <text evidence="2">The sequence shown here is derived from an EMBL/GenBank/DDBJ whole genome shotgun (WGS) entry which is preliminary data.</text>
</comment>
<dbReference type="SUPFAM" id="SSF50249">
    <property type="entry name" value="Nucleic acid-binding proteins"/>
    <property type="match status" value="1"/>
</dbReference>
<accession>A0A0R1ULD1</accession>
<proteinExistence type="predicted"/>
<dbReference type="OrthoDB" id="9810507at2"/>
<dbReference type="InterPro" id="IPR012340">
    <property type="entry name" value="NA-bd_OB-fold"/>
</dbReference>
<dbReference type="InterPro" id="IPR003029">
    <property type="entry name" value="S1_domain"/>
</dbReference>
<dbReference type="AlphaFoldDB" id="A0A0R1ULD1"/>
<dbReference type="PATRIC" id="fig|1423763.3.peg.299"/>
<dbReference type="PROSITE" id="PS50126">
    <property type="entry name" value="S1"/>
    <property type="match status" value="1"/>
</dbReference>
<dbReference type="EMBL" id="AZFM01000012">
    <property type="protein sequence ID" value="KRL90283.1"/>
    <property type="molecule type" value="Genomic_DNA"/>
</dbReference>
<evidence type="ECO:0000313" key="2">
    <source>
        <dbReference type="EMBL" id="KRL90283.1"/>
    </source>
</evidence>
<dbReference type="Pfam" id="PF00575">
    <property type="entry name" value="S1"/>
    <property type="match status" value="1"/>
</dbReference>
<evidence type="ECO:0000259" key="1">
    <source>
        <dbReference type="PROSITE" id="PS50126"/>
    </source>
</evidence>
<dbReference type="Gene3D" id="2.40.50.140">
    <property type="entry name" value="Nucleic acid-binding proteins"/>
    <property type="match status" value="1"/>
</dbReference>
<dbReference type="STRING" id="1423763.FC46_GL000294"/>
<gene>
    <name evidence="2" type="ORF">FC46_GL000294</name>
</gene>
<dbReference type="RefSeq" id="WP_057798478.1">
    <property type="nucleotide sequence ID" value="NZ_AZFM01000012.1"/>
</dbReference>
<protein>
    <submittedName>
        <fullName evidence="2">S1 family RNA-binding protein</fullName>
    </submittedName>
</protein>